<gene>
    <name evidence="2" type="ORF">HPG69_015444</name>
</gene>
<name>A0A7J7F2H9_DICBM</name>
<feature type="domain" description="KRAB" evidence="1">
    <location>
        <begin position="11"/>
        <end position="82"/>
    </location>
</feature>
<protein>
    <recommendedName>
        <fullName evidence="1">KRAB domain-containing protein</fullName>
    </recommendedName>
</protein>
<sequence length="104" mass="11286">IDHKCAVTGVCVIQGYDCGFHPGGVAAPGPCSEDLVQGCDAGELKHLVSVEYCIAKPEVVFKLEQGEEPWILEEESSSQSHPCELVMLEPKAPFFKLAENKHTC</sequence>
<evidence type="ECO:0000313" key="3">
    <source>
        <dbReference type="Proteomes" id="UP000551758"/>
    </source>
</evidence>
<comment type="caution">
    <text evidence="2">The sequence shown here is derived from an EMBL/GenBank/DDBJ whole genome shotgun (WGS) entry which is preliminary data.</text>
</comment>
<dbReference type="InterPro" id="IPR001909">
    <property type="entry name" value="KRAB"/>
</dbReference>
<dbReference type="GO" id="GO:0006355">
    <property type="term" value="P:regulation of DNA-templated transcription"/>
    <property type="evidence" value="ECO:0007669"/>
    <property type="project" value="InterPro"/>
</dbReference>
<evidence type="ECO:0000313" key="2">
    <source>
        <dbReference type="EMBL" id="KAF5921994.1"/>
    </source>
</evidence>
<dbReference type="EMBL" id="JACDTQ010001574">
    <property type="protein sequence ID" value="KAF5921994.1"/>
    <property type="molecule type" value="Genomic_DNA"/>
</dbReference>
<proteinExistence type="predicted"/>
<keyword evidence="3" id="KW-1185">Reference proteome</keyword>
<dbReference type="Proteomes" id="UP000551758">
    <property type="component" value="Unassembled WGS sequence"/>
</dbReference>
<reference evidence="2 3" key="1">
    <citation type="journal article" date="2020" name="Mol. Biol. Evol.">
        <title>Interspecific Gene Flow and the Evolution of Specialization in Black and White Rhinoceros.</title>
        <authorList>
            <person name="Moodley Y."/>
            <person name="Westbury M.V."/>
            <person name="Russo I.M."/>
            <person name="Gopalakrishnan S."/>
            <person name="Rakotoarivelo A."/>
            <person name="Olsen R.A."/>
            <person name="Prost S."/>
            <person name="Tunstall T."/>
            <person name="Ryder O.A."/>
            <person name="Dalen L."/>
            <person name="Bruford M.W."/>
        </authorList>
    </citation>
    <scope>NUCLEOTIDE SEQUENCE [LARGE SCALE GENOMIC DNA]</scope>
    <source>
        <strain evidence="2">SBR-YM</strain>
        <tissue evidence="2">Skin</tissue>
    </source>
</reference>
<organism evidence="2 3">
    <name type="scientific">Diceros bicornis minor</name>
    <name type="common">South-central black rhinoceros</name>
    <dbReference type="NCBI Taxonomy" id="77932"/>
    <lineage>
        <taxon>Eukaryota</taxon>
        <taxon>Metazoa</taxon>
        <taxon>Chordata</taxon>
        <taxon>Craniata</taxon>
        <taxon>Vertebrata</taxon>
        <taxon>Euteleostomi</taxon>
        <taxon>Mammalia</taxon>
        <taxon>Eutheria</taxon>
        <taxon>Laurasiatheria</taxon>
        <taxon>Perissodactyla</taxon>
        <taxon>Rhinocerotidae</taxon>
        <taxon>Diceros</taxon>
    </lineage>
</organism>
<feature type="non-terminal residue" evidence="2">
    <location>
        <position position="104"/>
    </location>
</feature>
<feature type="non-terminal residue" evidence="2">
    <location>
        <position position="1"/>
    </location>
</feature>
<accession>A0A7J7F2H9</accession>
<evidence type="ECO:0000259" key="1">
    <source>
        <dbReference type="PROSITE" id="PS50805"/>
    </source>
</evidence>
<dbReference type="AlphaFoldDB" id="A0A7J7F2H9"/>
<dbReference type="PROSITE" id="PS50805">
    <property type="entry name" value="KRAB"/>
    <property type="match status" value="1"/>
</dbReference>